<accession>A0A5B7J4R2</accession>
<gene>
    <name evidence="1" type="ORF">E2C01_084714</name>
</gene>
<evidence type="ECO:0000313" key="2">
    <source>
        <dbReference type="Proteomes" id="UP000324222"/>
    </source>
</evidence>
<name>A0A5B7J4R2_PORTR</name>
<dbReference type="AlphaFoldDB" id="A0A5B7J4R2"/>
<keyword evidence="2" id="KW-1185">Reference proteome</keyword>
<proteinExistence type="predicted"/>
<dbReference type="Proteomes" id="UP000324222">
    <property type="component" value="Unassembled WGS sequence"/>
</dbReference>
<sequence>MNPREQLKAGWNDKRLFNMPGRVHRSQATVLYVPGKQPLPAAEASLPPQRDNDTLTARQQVFPARHTLQPHICDAHLTPHKISTSCPPAKLLS</sequence>
<comment type="caution">
    <text evidence="1">The sequence shown here is derived from an EMBL/GenBank/DDBJ whole genome shotgun (WGS) entry which is preliminary data.</text>
</comment>
<protein>
    <submittedName>
        <fullName evidence="1">Uncharacterized protein</fullName>
    </submittedName>
</protein>
<reference evidence="1 2" key="1">
    <citation type="submission" date="2019-05" db="EMBL/GenBank/DDBJ databases">
        <title>Another draft genome of Portunus trituberculatus and its Hox gene families provides insights of decapod evolution.</title>
        <authorList>
            <person name="Jeong J.-H."/>
            <person name="Song I."/>
            <person name="Kim S."/>
            <person name="Choi T."/>
            <person name="Kim D."/>
            <person name="Ryu S."/>
            <person name="Kim W."/>
        </authorList>
    </citation>
    <scope>NUCLEOTIDE SEQUENCE [LARGE SCALE GENOMIC DNA]</scope>
    <source>
        <tissue evidence="1">Muscle</tissue>
    </source>
</reference>
<dbReference type="EMBL" id="VSRR010082050">
    <property type="protein sequence ID" value="MPC89755.1"/>
    <property type="molecule type" value="Genomic_DNA"/>
</dbReference>
<evidence type="ECO:0000313" key="1">
    <source>
        <dbReference type="EMBL" id="MPC89755.1"/>
    </source>
</evidence>
<organism evidence="1 2">
    <name type="scientific">Portunus trituberculatus</name>
    <name type="common">Swimming crab</name>
    <name type="synonym">Neptunus trituberculatus</name>
    <dbReference type="NCBI Taxonomy" id="210409"/>
    <lineage>
        <taxon>Eukaryota</taxon>
        <taxon>Metazoa</taxon>
        <taxon>Ecdysozoa</taxon>
        <taxon>Arthropoda</taxon>
        <taxon>Crustacea</taxon>
        <taxon>Multicrustacea</taxon>
        <taxon>Malacostraca</taxon>
        <taxon>Eumalacostraca</taxon>
        <taxon>Eucarida</taxon>
        <taxon>Decapoda</taxon>
        <taxon>Pleocyemata</taxon>
        <taxon>Brachyura</taxon>
        <taxon>Eubrachyura</taxon>
        <taxon>Portunoidea</taxon>
        <taxon>Portunidae</taxon>
        <taxon>Portuninae</taxon>
        <taxon>Portunus</taxon>
    </lineage>
</organism>